<proteinExistence type="predicted"/>
<accession>A0A1A9W524</accession>
<feature type="transmembrane region" description="Helical" evidence="1">
    <location>
        <begin position="56"/>
        <end position="80"/>
    </location>
</feature>
<evidence type="ECO:0000313" key="3">
    <source>
        <dbReference type="Proteomes" id="UP000091820"/>
    </source>
</evidence>
<keyword evidence="1" id="KW-0472">Membrane</keyword>
<reference evidence="3" key="1">
    <citation type="submission" date="2014-03" db="EMBL/GenBank/DDBJ databases">
        <authorList>
            <person name="Aksoy S."/>
            <person name="Warren W."/>
            <person name="Wilson R.K."/>
        </authorList>
    </citation>
    <scope>NUCLEOTIDE SEQUENCE [LARGE SCALE GENOMIC DNA]</scope>
    <source>
        <strain evidence="3">IAEA</strain>
    </source>
</reference>
<evidence type="ECO:0000256" key="1">
    <source>
        <dbReference type="SAM" id="Phobius"/>
    </source>
</evidence>
<dbReference type="EnsemblMetazoa" id="GBRI006658-RA">
    <property type="protein sequence ID" value="GBRI006658-PA"/>
    <property type="gene ID" value="GBRI006658"/>
</dbReference>
<protein>
    <submittedName>
        <fullName evidence="2">Uncharacterized protein</fullName>
    </submittedName>
</protein>
<keyword evidence="1" id="KW-0812">Transmembrane</keyword>
<dbReference type="VEuPathDB" id="VectorBase:GBRI006658"/>
<reference evidence="2" key="2">
    <citation type="submission" date="2020-05" db="UniProtKB">
        <authorList>
            <consortium name="EnsemblMetazoa"/>
        </authorList>
    </citation>
    <scope>IDENTIFICATION</scope>
    <source>
        <strain evidence="2">IAEA</strain>
    </source>
</reference>
<name>A0A1A9W524_9MUSC</name>
<organism evidence="2 3">
    <name type="scientific">Glossina brevipalpis</name>
    <dbReference type="NCBI Taxonomy" id="37001"/>
    <lineage>
        <taxon>Eukaryota</taxon>
        <taxon>Metazoa</taxon>
        <taxon>Ecdysozoa</taxon>
        <taxon>Arthropoda</taxon>
        <taxon>Hexapoda</taxon>
        <taxon>Insecta</taxon>
        <taxon>Pterygota</taxon>
        <taxon>Neoptera</taxon>
        <taxon>Endopterygota</taxon>
        <taxon>Diptera</taxon>
        <taxon>Brachycera</taxon>
        <taxon>Muscomorpha</taxon>
        <taxon>Hippoboscoidea</taxon>
        <taxon>Glossinidae</taxon>
        <taxon>Glossina</taxon>
    </lineage>
</organism>
<dbReference type="Proteomes" id="UP000091820">
    <property type="component" value="Unassembled WGS sequence"/>
</dbReference>
<evidence type="ECO:0000313" key="2">
    <source>
        <dbReference type="EnsemblMetazoa" id="GBRI006658-PA"/>
    </source>
</evidence>
<feature type="transmembrane region" description="Helical" evidence="1">
    <location>
        <begin position="21"/>
        <end position="44"/>
    </location>
</feature>
<keyword evidence="1" id="KW-1133">Transmembrane helix</keyword>
<dbReference type="AlphaFoldDB" id="A0A1A9W524"/>
<keyword evidence="3" id="KW-1185">Reference proteome</keyword>
<sequence length="117" mass="13400">MSSIVMGQNLLTEYYIQLHEMYHDLVIIYLIGISIFQRVAGYIIDTNSLDYADTNTIFITCTYATSIVFRSAIVPNAILLQSKAASYVMNDREAKHTRQDPYIIFYVCAKIGRTICR</sequence>